<dbReference type="Proteomes" id="UP001139179">
    <property type="component" value="Unassembled WGS sequence"/>
</dbReference>
<evidence type="ECO:0000313" key="2">
    <source>
        <dbReference type="Proteomes" id="UP001139179"/>
    </source>
</evidence>
<accession>A0A9X2IPF3</accession>
<dbReference type="EMBL" id="JAMBOL010000012">
    <property type="protein sequence ID" value="MCM3715175.1"/>
    <property type="molecule type" value="Genomic_DNA"/>
</dbReference>
<proteinExistence type="predicted"/>
<comment type="caution">
    <text evidence="1">The sequence shown here is derived from an EMBL/GenBank/DDBJ whole genome shotgun (WGS) entry which is preliminary data.</text>
</comment>
<dbReference type="AlphaFoldDB" id="A0A9X2IPF3"/>
<keyword evidence="2" id="KW-1185">Reference proteome</keyword>
<name>A0A9X2IPF3_9BACI</name>
<sequence length="420" mass="49957">MEQSLFKGEAGAFAAIEQDIIHTYKLITSSRYITNRHLEQISADAKKRLSHVESEDDWLYLLTYMRGIYTLAERAATYEEYERRFHYFFQAMSDELLAGREKMQLTGAFRPFLEQLLFLVVYHAEEAEAPWPPLLFQLLKNMEASYIEPIFTFLSESVDRSRCSRPLSLAYSYAALLAGDEKAALSILRAQRHPYLDQELRSHFELLKQRSKWQTMKEWVDALFPHKHQGTFGSLQPFIDEMKTTLPANKKEFDAVWNRWLLSPSYQRFLTFSKHYRDDELEELLNRLLPELKRRLHQVEAAKTFEKLLLTTKRYPLAADYFLKHERDPLRMRPEKVELLEALRRDAPAYAKPVYHQLVIRLIEKKSRLHYEQAAVLLKELKGIYEQDETLFRFADYLTKLKKMYRTYRAFIEELKRIGL</sequence>
<gene>
    <name evidence="1" type="ORF">M3202_13885</name>
</gene>
<evidence type="ECO:0000313" key="1">
    <source>
        <dbReference type="EMBL" id="MCM3715175.1"/>
    </source>
</evidence>
<organism evidence="1 2">
    <name type="scientific">Halalkalibacter oceani</name>
    <dbReference type="NCBI Taxonomy" id="1653776"/>
    <lineage>
        <taxon>Bacteria</taxon>
        <taxon>Bacillati</taxon>
        <taxon>Bacillota</taxon>
        <taxon>Bacilli</taxon>
        <taxon>Bacillales</taxon>
        <taxon>Bacillaceae</taxon>
        <taxon>Halalkalibacter</taxon>
    </lineage>
</organism>
<dbReference type="RefSeq" id="WP_251223931.1">
    <property type="nucleotide sequence ID" value="NZ_JAMBOL010000012.1"/>
</dbReference>
<protein>
    <submittedName>
        <fullName evidence="1">Uncharacterized protein</fullName>
    </submittedName>
</protein>
<reference evidence="1" key="1">
    <citation type="submission" date="2022-05" db="EMBL/GenBank/DDBJ databases">
        <title>Comparative Genomics of Spacecraft Associated Microbes.</title>
        <authorList>
            <person name="Tran M.T."/>
            <person name="Wright A."/>
            <person name="Seuylemezian A."/>
            <person name="Eisen J."/>
            <person name="Coil D."/>
        </authorList>
    </citation>
    <scope>NUCLEOTIDE SEQUENCE</scope>
    <source>
        <strain evidence="1">214.1.1</strain>
    </source>
</reference>